<feature type="region of interest" description="Disordered" evidence="1">
    <location>
        <begin position="11"/>
        <end position="37"/>
    </location>
</feature>
<evidence type="ECO:0000313" key="2">
    <source>
        <dbReference type="EMBL" id="KAH1179532.1"/>
    </source>
</evidence>
<evidence type="ECO:0000313" key="3">
    <source>
        <dbReference type="Proteomes" id="UP000827986"/>
    </source>
</evidence>
<proteinExistence type="predicted"/>
<gene>
    <name evidence="2" type="ORF">KIL84_005582</name>
</gene>
<reference evidence="2" key="1">
    <citation type="submission" date="2021-09" db="EMBL/GenBank/DDBJ databases">
        <title>The genome of Mauremys mutica provides insights into the evolution of semi-aquatic lifestyle.</title>
        <authorList>
            <person name="Gong S."/>
            <person name="Gao Y."/>
        </authorList>
    </citation>
    <scope>NUCLEOTIDE SEQUENCE</scope>
    <source>
        <strain evidence="2">MM-2020</strain>
        <tissue evidence="2">Muscle</tissue>
    </source>
</reference>
<protein>
    <submittedName>
        <fullName evidence="2">Uncharacterized protein</fullName>
    </submittedName>
</protein>
<name>A0A9D4AWZ5_9SAUR</name>
<feature type="compositionally biased region" description="Pro residues" evidence="1">
    <location>
        <begin position="22"/>
        <end position="32"/>
    </location>
</feature>
<sequence>MGSCFGKHQLEGERGAALTPSPSCPTSPPDPDCQPATPWLGQALASWRWVFPWLGRAHPPGLMALGFPVAGKGPSPWPHGVGFSPGWEGPIPLASWRWVFPWLGRAHPPGLMAVSLPVSLHKQTLTSLRLLLPHPTPSCSLIKEAIPIMSHCSNPCFKPQINSPRLHPWVGDSI</sequence>
<keyword evidence="3" id="KW-1185">Reference proteome</keyword>
<evidence type="ECO:0000256" key="1">
    <source>
        <dbReference type="SAM" id="MobiDB-lite"/>
    </source>
</evidence>
<dbReference type="AlphaFoldDB" id="A0A9D4AWZ5"/>
<comment type="caution">
    <text evidence="2">The sequence shown here is derived from an EMBL/GenBank/DDBJ whole genome shotgun (WGS) entry which is preliminary data.</text>
</comment>
<organism evidence="2 3">
    <name type="scientific">Mauremys mutica</name>
    <name type="common">yellowpond turtle</name>
    <dbReference type="NCBI Taxonomy" id="74926"/>
    <lineage>
        <taxon>Eukaryota</taxon>
        <taxon>Metazoa</taxon>
        <taxon>Chordata</taxon>
        <taxon>Craniata</taxon>
        <taxon>Vertebrata</taxon>
        <taxon>Euteleostomi</taxon>
        <taxon>Archelosauria</taxon>
        <taxon>Testudinata</taxon>
        <taxon>Testudines</taxon>
        <taxon>Cryptodira</taxon>
        <taxon>Durocryptodira</taxon>
        <taxon>Testudinoidea</taxon>
        <taxon>Geoemydidae</taxon>
        <taxon>Geoemydinae</taxon>
        <taxon>Mauremys</taxon>
    </lineage>
</organism>
<accession>A0A9D4AWZ5</accession>
<dbReference type="EMBL" id="JAHDVG010000471">
    <property type="protein sequence ID" value="KAH1179532.1"/>
    <property type="molecule type" value="Genomic_DNA"/>
</dbReference>
<dbReference type="Proteomes" id="UP000827986">
    <property type="component" value="Unassembled WGS sequence"/>
</dbReference>
<feature type="non-terminal residue" evidence="2">
    <location>
        <position position="174"/>
    </location>
</feature>